<dbReference type="RefSeq" id="WP_034837972.1">
    <property type="nucleotide sequence ID" value="NZ_JOKH01000003.1"/>
</dbReference>
<dbReference type="EMBL" id="JOKH01000017">
    <property type="protein sequence ID" value="KEQ11358.1"/>
    <property type="molecule type" value="Genomic_DNA"/>
</dbReference>
<keyword evidence="4" id="KW-1185">Reference proteome</keyword>
<feature type="transmembrane region" description="Helical" evidence="1">
    <location>
        <begin position="227"/>
        <end position="251"/>
    </location>
</feature>
<dbReference type="EMBL" id="JOKH01000003">
    <property type="protein sequence ID" value="KEQ17562.1"/>
    <property type="molecule type" value="Genomic_DNA"/>
</dbReference>
<comment type="caution">
    <text evidence="3">The sequence shown here is derived from an EMBL/GenBank/DDBJ whole genome shotgun (WGS) entry which is preliminary data.</text>
</comment>
<accession>A0A081NGI9</accession>
<keyword evidence="1" id="KW-1133">Transmembrane helix</keyword>
<sequence length="295" mass="32611">MYSQGGGIDHCHIDAIPASIAENTEINLLPGNETISLEYEGYPLLITSGLACSTDVQSGLITLASSSFQEEVVIPVQAQESILLSFQDVVVDDVVQVTSIAGTSDSLWHETREIHFRTEEQQYQLLVATYGSLSPDIVLYDKQSTNLPQTIKLKILINQLADDSSTASNTLELGGGEQNTMNTIGLSVLFPIIFGLTEVAWVLSSAKILGQSYFPKRVKVFVCASRLVTYLFTGGITLLQDIVIHTTYALVKKELLPFFWMPLPFLSGVFEFVFLDTELRELRQQQLLQPESETP</sequence>
<gene>
    <name evidence="3" type="ORF">GZ78_17640</name>
    <name evidence="2" type="ORF">GZ78_29095</name>
</gene>
<organism evidence="3 4">
    <name type="scientific">Endozoicomonas numazuensis</name>
    <dbReference type="NCBI Taxonomy" id="1137799"/>
    <lineage>
        <taxon>Bacteria</taxon>
        <taxon>Pseudomonadati</taxon>
        <taxon>Pseudomonadota</taxon>
        <taxon>Gammaproteobacteria</taxon>
        <taxon>Oceanospirillales</taxon>
        <taxon>Endozoicomonadaceae</taxon>
        <taxon>Endozoicomonas</taxon>
    </lineage>
</organism>
<proteinExistence type="predicted"/>
<evidence type="ECO:0000313" key="3">
    <source>
        <dbReference type="EMBL" id="KEQ17562.1"/>
    </source>
</evidence>
<reference evidence="3 4" key="1">
    <citation type="submission" date="2014-06" db="EMBL/GenBank/DDBJ databases">
        <title>Whole Genome Sequences of Three Symbiotic Endozoicomonas Bacteria.</title>
        <authorList>
            <person name="Neave M.J."/>
            <person name="Apprill A."/>
            <person name="Voolstra C.R."/>
        </authorList>
    </citation>
    <scope>NUCLEOTIDE SEQUENCE [LARGE SCALE GENOMIC DNA]</scope>
    <source>
        <strain evidence="3 4">DSM 25634</strain>
    </source>
</reference>
<keyword evidence="1" id="KW-0472">Membrane</keyword>
<evidence type="ECO:0000313" key="4">
    <source>
        <dbReference type="Proteomes" id="UP000028073"/>
    </source>
</evidence>
<evidence type="ECO:0000313" key="2">
    <source>
        <dbReference type="EMBL" id="KEQ11358.1"/>
    </source>
</evidence>
<feature type="transmembrane region" description="Helical" evidence="1">
    <location>
        <begin position="184"/>
        <end position="206"/>
    </location>
</feature>
<feature type="transmembrane region" description="Helical" evidence="1">
    <location>
        <begin position="257"/>
        <end position="275"/>
    </location>
</feature>
<dbReference type="AlphaFoldDB" id="A0A081NGI9"/>
<protein>
    <submittedName>
        <fullName evidence="3">Uncharacterized protein</fullName>
    </submittedName>
</protein>
<name>A0A081NGI9_9GAMM</name>
<evidence type="ECO:0000256" key="1">
    <source>
        <dbReference type="SAM" id="Phobius"/>
    </source>
</evidence>
<dbReference type="Proteomes" id="UP000028073">
    <property type="component" value="Unassembled WGS sequence"/>
</dbReference>
<keyword evidence="1" id="KW-0812">Transmembrane</keyword>